<keyword evidence="8" id="KW-1185">Reference proteome</keyword>
<feature type="domain" description="LIM zinc-binding" evidence="6">
    <location>
        <begin position="2"/>
        <end position="61"/>
    </location>
</feature>
<evidence type="ECO:0000256" key="3">
    <source>
        <dbReference type="ARBA" id="ARBA00023038"/>
    </source>
</evidence>
<dbReference type="PROSITE" id="PS50023">
    <property type="entry name" value="LIM_DOMAIN_2"/>
    <property type="match status" value="2"/>
</dbReference>
<sequence length="229" mass="24488">KVVCGACGGKCSGEVLRVSDKYFHTACFTCRTCAASLAKGGFFCKDAHYYCPQVHDTPLTIQVHTACFTCRTCAASLAKGGFFCKDAHYYCLQVHETPLTIQVDTACFTRRTCAASLAKGGFCKDAHYYCPQYVEGEVVSALGNTYHQKCFTCARCKRAFPSGEKVTYTGAEVVCSGCVAGPQRQTARAAPSPLSAPLASPTPEPRLPSADVERPPGDPNGQALVALDR</sequence>
<evidence type="ECO:0000256" key="4">
    <source>
        <dbReference type="PROSITE-ProRule" id="PRU00125"/>
    </source>
</evidence>
<evidence type="ECO:0000313" key="7">
    <source>
        <dbReference type="EMBL" id="KOB67246.1"/>
    </source>
</evidence>
<evidence type="ECO:0000313" key="8">
    <source>
        <dbReference type="Proteomes" id="UP000037510"/>
    </source>
</evidence>
<evidence type="ECO:0000256" key="1">
    <source>
        <dbReference type="ARBA" id="ARBA00022723"/>
    </source>
</evidence>
<comment type="caution">
    <text evidence="7">The sequence shown here is derived from an EMBL/GenBank/DDBJ whole genome shotgun (WGS) entry which is preliminary data.</text>
</comment>
<dbReference type="Proteomes" id="UP000037510">
    <property type="component" value="Unassembled WGS sequence"/>
</dbReference>
<evidence type="ECO:0000256" key="2">
    <source>
        <dbReference type="ARBA" id="ARBA00022833"/>
    </source>
</evidence>
<keyword evidence="3 4" id="KW-0440">LIM domain</keyword>
<dbReference type="EMBL" id="JTDY01005209">
    <property type="protein sequence ID" value="KOB67246.1"/>
    <property type="molecule type" value="Genomic_DNA"/>
</dbReference>
<dbReference type="AlphaFoldDB" id="A0A0L7KW00"/>
<dbReference type="PROSITE" id="PS00478">
    <property type="entry name" value="LIM_DOMAIN_1"/>
    <property type="match status" value="1"/>
</dbReference>
<protein>
    <submittedName>
        <fullName evidence="7">Putative Ablim</fullName>
    </submittedName>
</protein>
<dbReference type="PANTHER" id="PTHR24213:SF9">
    <property type="entry name" value="UNCOORDINATED 115A, ISOFORM B-RELATED"/>
    <property type="match status" value="1"/>
</dbReference>
<reference evidence="7 8" key="1">
    <citation type="journal article" date="2015" name="Genome Biol. Evol.">
        <title>The genome of winter moth (Operophtera brumata) provides a genomic perspective on sexual dimorphism and phenology.</title>
        <authorList>
            <person name="Derks M.F."/>
            <person name="Smit S."/>
            <person name="Salis L."/>
            <person name="Schijlen E."/>
            <person name="Bossers A."/>
            <person name="Mateman C."/>
            <person name="Pijl A.S."/>
            <person name="de Ridder D."/>
            <person name="Groenen M.A."/>
            <person name="Visser M.E."/>
            <person name="Megens H.J."/>
        </authorList>
    </citation>
    <scope>NUCLEOTIDE SEQUENCE [LARGE SCALE GENOMIC DNA]</scope>
    <source>
        <strain evidence="7">WM2013NL</strain>
        <tissue evidence="7">Head and thorax</tissue>
    </source>
</reference>
<dbReference type="SMART" id="SM00132">
    <property type="entry name" value="LIM"/>
    <property type="match status" value="2"/>
</dbReference>
<keyword evidence="2 4" id="KW-0862">Zinc</keyword>
<evidence type="ECO:0000256" key="5">
    <source>
        <dbReference type="SAM" id="MobiDB-lite"/>
    </source>
</evidence>
<dbReference type="GO" id="GO:0015629">
    <property type="term" value="C:actin cytoskeleton"/>
    <property type="evidence" value="ECO:0007669"/>
    <property type="project" value="TreeGrafter"/>
</dbReference>
<feature type="compositionally biased region" description="Low complexity" evidence="5">
    <location>
        <begin position="188"/>
        <end position="199"/>
    </location>
</feature>
<organism evidence="7 8">
    <name type="scientific">Operophtera brumata</name>
    <name type="common">Winter moth</name>
    <name type="synonym">Phalaena brumata</name>
    <dbReference type="NCBI Taxonomy" id="104452"/>
    <lineage>
        <taxon>Eukaryota</taxon>
        <taxon>Metazoa</taxon>
        <taxon>Ecdysozoa</taxon>
        <taxon>Arthropoda</taxon>
        <taxon>Hexapoda</taxon>
        <taxon>Insecta</taxon>
        <taxon>Pterygota</taxon>
        <taxon>Neoptera</taxon>
        <taxon>Endopterygota</taxon>
        <taxon>Lepidoptera</taxon>
        <taxon>Glossata</taxon>
        <taxon>Ditrysia</taxon>
        <taxon>Geometroidea</taxon>
        <taxon>Geometridae</taxon>
        <taxon>Larentiinae</taxon>
        <taxon>Operophtera</taxon>
    </lineage>
</organism>
<dbReference type="PANTHER" id="PTHR24213">
    <property type="entry name" value="ACTIN-BINDING LIM PROTEIN"/>
    <property type="match status" value="1"/>
</dbReference>
<dbReference type="FunFam" id="2.10.110.10:FF:000003">
    <property type="entry name" value="actin-binding LIM protein 1 isoform X1"/>
    <property type="match status" value="1"/>
</dbReference>
<keyword evidence="1 4" id="KW-0479">Metal-binding</keyword>
<dbReference type="SUPFAM" id="SSF57716">
    <property type="entry name" value="Glucocorticoid receptor-like (DNA-binding domain)"/>
    <property type="match status" value="1"/>
</dbReference>
<dbReference type="GO" id="GO:0046872">
    <property type="term" value="F:metal ion binding"/>
    <property type="evidence" value="ECO:0007669"/>
    <property type="project" value="UniProtKB-KW"/>
</dbReference>
<dbReference type="GO" id="GO:0051015">
    <property type="term" value="F:actin filament binding"/>
    <property type="evidence" value="ECO:0007669"/>
    <property type="project" value="TreeGrafter"/>
</dbReference>
<dbReference type="Gene3D" id="2.10.110.10">
    <property type="entry name" value="Cysteine Rich Protein"/>
    <property type="match status" value="3"/>
</dbReference>
<accession>A0A0L7KW00</accession>
<evidence type="ECO:0000259" key="6">
    <source>
        <dbReference type="PROSITE" id="PS50023"/>
    </source>
</evidence>
<proteinExistence type="predicted"/>
<dbReference type="InterPro" id="IPR051618">
    <property type="entry name" value="Actin-binding_LIM"/>
</dbReference>
<name>A0A0L7KW00_OPEBR</name>
<feature type="non-terminal residue" evidence="7">
    <location>
        <position position="1"/>
    </location>
</feature>
<dbReference type="InterPro" id="IPR001781">
    <property type="entry name" value="Znf_LIM"/>
</dbReference>
<dbReference type="STRING" id="104452.A0A0L7KW00"/>
<dbReference type="Pfam" id="PF00412">
    <property type="entry name" value="LIM"/>
    <property type="match status" value="3"/>
</dbReference>
<dbReference type="GO" id="GO:0030032">
    <property type="term" value="P:lamellipodium assembly"/>
    <property type="evidence" value="ECO:0007669"/>
    <property type="project" value="TreeGrafter"/>
</dbReference>
<feature type="region of interest" description="Disordered" evidence="5">
    <location>
        <begin position="188"/>
        <end position="229"/>
    </location>
</feature>
<gene>
    <name evidence="7" type="ORF">OBRU01_20110</name>
</gene>
<feature type="domain" description="LIM zinc-binding" evidence="6">
    <location>
        <begin position="125"/>
        <end position="185"/>
    </location>
</feature>